<accession>A0A127K4G0</accession>
<reference evidence="13" key="1">
    <citation type="submission" date="2016-03" db="EMBL/GenBank/DDBJ databases">
        <authorList>
            <person name="Ma C."/>
            <person name="Zhou S."/>
            <person name="Yang G."/>
        </authorList>
    </citation>
    <scope>NUCLEOTIDE SEQUENCE [LARGE SCALE GENOMIC DNA]</scope>
    <source>
        <strain evidence="13">SgZ-1</strain>
    </source>
</reference>
<evidence type="ECO:0000256" key="5">
    <source>
        <dbReference type="ARBA" id="ARBA00013151"/>
    </source>
</evidence>
<keyword evidence="8 11" id="KW-0570">Pentose shunt</keyword>
<dbReference type="PROSITE" id="PS01054">
    <property type="entry name" value="TRANSALDOLASE_1"/>
    <property type="match status" value="1"/>
</dbReference>
<evidence type="ECO:0000256" key="2">
    <source>
        <dbReference type="ARBA" id="ARBA00004496"/>
    </source>
</evidence>
<evidence type="ECO:0000256" key="7">
    <source>
        <dbReference type="ARBA" id="ARBA00022679"/>
    </source>
</evidence>
<protein>
    <recommendedName>
        <fullName evidence="5 11">Transaldolase</fullName>
        <ecNumber evidence="5 11">2.2.1.2</ecNumber>
    </recommendedName>
</protein>
<dbReference type="Proteomes" id="UP000036902">
    <property type="component" value="Chromosome"/>
</dbReference>
<dbReference type="PROSITE" id="PS00958">
    <property type="entry name" value="TRANSALDOLASE_2"/>
    <property type="match status" value="1"/>
</dbReference>
<dbReference type="EMBL" id="CP014646">
    <property type="protein sequence ID" value="AMO36838.1"/>
    <property type="molecule type" value="Genomic_DNA"/>
</dbReference>
<dbReference type="HAMAP" id="MF_00493">
    <property type="entry name" value="Transaldolase_2"/>
    <property type="match status" value="1"/>
</dbReference>
<dbReference type="PANTHER" id="PTHR10683">
    <property type="entry name" value="TRANSALDOLASE"/>
    <property type="match status" value="1"/>
</dbReference>
<evidence type="ECO:0000256" key="3">
    <source>
        <dbReference type="ARBA" id="ARBA00004857"/>
    </source>
</evidence>
<dbReference type="AlphaFoldDB" id="A0A127K4G0"/>
<comment type="similarity">
    <text evidence="4 11">Belongs to the transaldolase family. Type 2 subfamily.</text>
</comment>
<dbReference type="GO" id="GO:0005737">
    <property type="term" value="C:cytoplasm"/>
    <property type="evidence" value="ECO:0007669"/>
    <property type="project" value="UniProtKB-SubCell"/>
</dbReference>
<evidence type="ECO:0000256" key="10">
    <source>
        <dbReference type="ARBA" id="ARBA00048810"/>
    </source>
</evidence>
<dbReference type="GO" id="GO:0004801">
    <property type="term" value="F:transaldolase activity"/>
    <property type="evidence" value="ECO:0007669"/>
    <property type="project" value="UniProtKB-UniRule"/>
</dbReference>
<evidence type="ECO:0000256" key="8">
    <source>
        <dbReference type="ARBA" id="ARBA00023126"/>
    </source>
</evidence>
<dbReference type="Gene3D" id="3.20.20.70">
    <property type="entry name" value="Aldolase class I"/>
    <property type="match status" value="1"/>
</dbReference>
<dbReference type="SUPFAM" id="SSF51569">
    <property type="entry name" value="Aldolase"/>
    <property type="match status" value="1"/>
</dbReference>
<name>A0A127K4G0_9RHOO</name>
<comment type="catalytic activity">
    <reaction evidence="10 11">
        <text>D-sedoheptulose 7-phosphate + D-glyceraldehyde 3-phosphate = D-erythrose 4-phosphate + beta-D-fructose 6-phosphate</text>
        <dbReference type="Rhea" id="RHEA:17053"/>
        <dbReference type="ChEBI" id="CHEBI:16897"/>
        <dbReference type="ChEBI" id="CHEBI:57483"/>
        <dbReference type="ChEBI" id="CHEBI:57634"/>
        <dbReference type="ChEBI" id="CHEBI:59776"/>
        <dbReference type="EC" id="2.2.1.2"/>
    </reaction>
</comment>
<evidence type="ECO:0000256" key="4">
    <source>
        <dbReference type="ARBA" id="ARBA00008426"/>
    </source>
</evidence>
<dbReference type="InterPro" id="IPR013785">
    <property type="entry name" value="Aldolase_TIM"/>
</dbReference>
<dbReference type="CDD" id="cd00955">
    <property type="entry name" value="Transaldolase_like"/>
    <property type="match status" value="1"/>
</dbReference>
<dbReference type="InterPro" id="IPR004732">
    <property type="entry name" value="Transaldolase_2"/>
</dbReference>
<dbReference type="KEGG" id="thu:AC731_007700"/>
<feature type="active site" description="Schiff-base intermediate with substrate" evidence="11">
    <location>
        <position position="139"/>
    </location>
</feature>
<dbReference type="InterPro" id="IPR001585">
    <property type="entry name" value="TAL/FSA"/>
</dbReference>
<evidence type="ECO:0000313" key="12">
    <source>
        <dbReference type="EMBL" id="AMO36838.1"/>
    </source>
</evidence>
<keyword evidence="13" id="KW-1185">Reference proteome</keyword>
<keyword evidence="9 11" id="KW-0704">Schiff base</keyword>
<dbReference type="RefSeq" id="WP_048704884.1">
    <property type="nucleotide sequence ID" value="NZ_CP014646.1"/>
</dbReference>
<dbReference type="NCBIfam" id="TIGR00876">
    <property type="entry name" value="tal_mycobact"/>
    <property type="match status" value="1"/>
</dbReference>
<evidence type="ECO:0000313" key="13">
    <source>
        <dbReference type="Proteomes" id="UP000036902"/>
    </source>
</evidence>
<sequence>MNPLLQVRQHGQQIWLDNLSRTLLNDGHLARLIAEDGVAGVTTNPAIFHKAIAGGRYYEDDLAALKQQPLSAEARYEALVIPDVQRACDLLAPLHRDSGGNAGYVSLEVSPALAHDADGTVAAGLRLRAAVNRPNLLIKVPATPAGVEAIERLIGEGVSVNVTLMFSLAHVEAVSSAYLRGLSRLCAAGGDPSTVMSVASLFLSRVDNLVDKQLDELGGDALALRGKSAVATAKLAYQRYLARFQGEEFSALNAKGARPQYMLWASTGTKNPAYSDLLYVEPLIGAETVNTLPDATLDALRDHGRVDATLDRDVDAAKAQYAALERVGVDLDAVGERLQREGLTQFEQAFAALLELTA</sequence>
<proteinExistence type="inferred from homology"/>
<dbReference type="NCBIfam" id="NF002881">
    <property type="entry name" value="PRK03343.1"/>
    <property type="match status" value="1"/>
</dbReference>
<evidence type="ECO:0000256" key="11">
    <source>
        <dbReference type="HAMAP-Rule" id="MF_00493"/>
    </source>
</evidence>
<evidence type="ECO:0000256" key="9">
    <source>
        <dbReference type="ARBA" id="ARBA00023270"/>
    </source>
</evidence>
<comment type="function">
    <text evidence="1 11">Transaldolase is important for the balance of metabolites in the pentose-phosphate pathway.</text>
</comment>
<evidence type="ECO:0000256" key="1">
    <source>
        <dbReference type="ARBA" id="ARBA00003518"/>
    </source>
</evidence>
<dbReference type="PIRSF" id="PIRSF036915">
    <property type="entry name" value="Trnald_Bac_Plnt"/>
    <property type="match status" value="1"/>
</dbReference>
<dbReference type="UniPathway" id="UPA00115">
    <property type="reaction ID" value="UER00414"/>
</dbReference>
<evidence type="ECO:0000256" key="6">
    <source>
        <dbReference type="ARBA" id="ARBA00022490"/>
    </source>
</evidence>
<dbReference type="STRING" id="1134435.AC731_007700"/>
<dbReference type="GO" id="GO:0005975">
    <property type="term" value="P:carbohydrate metabolic process"/>
    <property type="evidence" value="ECO:0007669"/>
    <property type="project" value="InterPro"/>
</dbReference>
<organism evidence="12 13">
    <name type="scientific">Thauera humireducens</name>
    <dbReference type="NCBI Taxonomy" id="1134435"/>
    <lineage>
        <taxon>Bacteria</taxon>
        <taxon>Pseudomonadati</taxon>
        <taxon>Pseudomonadota</taxon>
        <taxon>Betaproteobacteria</taxon>
        <taxon>Rhodocyclales</taxon>
        <taxon>Zoogloeaceae</taxon>
        <taxon>Thauera</taxon>
    </lineage>
</organism>
<dbReference type="GO" id="GO:0006098">
    <property type="term" value="P:pentose-phosphate shunt"/>
    <property type="evidence" value="ECO:0007669"/>
    <property type="project" value="UniProtKB-UniRule"/>
</dbReference>
<dbReference type="InterPro" id="IPR018225">
    <property type="entry name" value="Transaldolase_AS"/>
</dbReference>
<dbReference type="PANTHER" id="PTHR10683:SF31">
    <property type="entry name" value="TRANSALDOLASE"/>
    <property type="match status" value="1"/>
</dbReference>
<gene>
    <name evidence="11" type="primary">tal</name>
    <name evidence="12" type="ORF">AC731_007700</name>
</gene>
<comment type="pathway">
    <text evidence="3 11">Carbohydrate degradation; pentose phosphate pathway; D-glyceraldehyde 3-phosphate and beta-D-fructose 6-phosphate from D-ribose 5-phosphate and D-xylulose 5-phosphate (non-oxidative stage): step 2/3.</text>
</comment>
<comment type="subcellular location">
    <subcellularLocation>
        <location evidence="2 11">Cytoplasm</location>
    </subcellularLocation>
</comment>
<keyword evidence="7 11" id="KW-0808">Transferase</keyword>
<dbReference type="Pfam" id="PF00923">
    <property type="entry name" value="TAL_FSA"/>
    <property type="match status" value="1"/>
</dbReference>
<dbReference type="EC" id="2.2.1.2" evidence="5 11"/>
<keyword evidence="6 11" id="KW-0963">Cytoplasm</keyword>